<dbReference type="Proteomes" id="UP000656881">
    <property type="component" value="Unassembled WGS sequence"/>
</dbReference>
<keyword evidence="3" id="KW-1185">Reference proteome</keyword>
<reference evidence="3" key="1">
    <citation type="journal article" date="2019" name="Int. J. Syst. Evol. Microbiol.">
        <title>The Global Catalogue of Microorganisms (GCM) 10K type strain sequencing project: providing services to taxonomists for standard genome sequencing and annotation.</title>
        <authorList>
            <consortium name="The Broad Institute Genomics Platform"/>
            <consortium name="The Broad Institute Genome Sequencing Center for Infectious Disease"/>
            <person name="Wu L."/>
            <person name="Ma J."/>
        </authorList>
    </citation>
    <scope>NUCLEOTIDE SEQUENCE [LARGE SCALE GENOMIC DNA]</scope>
    <source>
        <strain evidence="3">CGMCC 4.7349</strain>
    </source>
</reference>
<accession>A0ABQ2LPN5</accession>
<comment type="caution">
    <text evidence="2">The sequence shown here is derived from an EMBL/GenBank/DDBJ whole genome shotgun (WGS) entry which is preliminary data.</text>
</comment>
<dbReference type="SUPFAM" id="SSF56281">
    <property type="entry name" value="Metallo-hydrolase/oxidoreductase"/>
    <property type="match status" value="1"/>
</dbReference>
<proteinExistence type="predicted"/>
<gene>
    <name evidence="2" type="ORF">GCM10012286_20580</name>
</gene>
<sequence length="241" mass="25579">MNQIEITQVLPRLHLLRFAVGQAYLWCDDEELTLVDAGTPGSGQQLADAITGLGRRPEDVRRVVITHFHGDHAGGAGEFAALSGATVYAHHLDAPMVRGEAPGPAPVLEDWEVPLFARSTQLAPKPTEQRVYAAELQEVTDDDVLGFGGGARVVGAPGHTEGSIALHLPEHGVLFTGDAIARTPETGVLLGVYNLDKARAVESFHRLAALETDVACFGHGEPVERDAAAVLRAAAEQYGNS</sequence>
<feature type="domain" description="Metallo-beta-lactamase" evidence="1">
    <location>
        <begin position="20"/>
        <end position="219"/>
    </location>
</feature>
<dbReference type="EMBL" id="BMNG01000004">
    <property type="protein sequence ID" value="GGO41202.1"/>
    <property type="molecule type" value="Genomic_DNA"/>
</dbReference>
<dbReference type="Pfam" id="PF00753">
    <property type="entry name" value="Lactamase_B"/>
    <property type="match status" value="1"/>
</dbReference>
<dbReference type="SMART" id="SM00849">
    <property type="entry name" value="Lactamase_B"/>
    <property type="match status" value="1"/>
</dbReference>
<name>A0ABQ2LPN5_9ACTN</name>
<dbReference type="PANTHER" id="PTHR42951:SF4">
    <property type="entry name" value="ACYL-COENZYME A THIOESTERASE MBLAC2"/>
    <property type="match status" value="1"/>
</dbReference>
<evidence type="ECO:0000313" key="3">
    <source>
        <dbReference type="Proteomes" id="UP000656881"/>
    </source>
</evidence>
<protein>
    <submittedName>
        <fullName evidence="2">MBL fold metallo-hydrolase</fullName>
    </submittedName>
</protein>
<organism evidence="2 3">
    <name type="scientific">Streptomyces lasiicapitis</name>
    <dbReference type="NCBI Taxonomy" id="1923961"/>
    <lineage>
        <taxon>Bacteria</taxon>
        <taxon>Bacillati</taxon>
        <taxon>Actinomycetota</taxon>
        <taxon>Actinomycetes</taxon>
        <taxon>Kitasatosporales</taxon>
        <taxon>Streptomycetaceae</taxon>
        <taxon>Streptomyces</taxon>
    </lineage>
</organism>
<dbReference type="InterPro" id="IPR036866">
    <property type="entry name" value="RibonucZ/Hydroxyglut_hydro"/>
</dbReference>
<evidence type="ECO:0000259" key="1">
    <source>
        <dbReference type="SMART" id="SM00849"/>
    </source>
</evidence>
<evidence type="ECO:0000313" key="2">
    <source>
        <dbReference type="EMBL" id="GGO41202.1"/>
    </source>
</evidence>
<dbReference type="InterPro" id="IPR050855">
    <property type="entry name" value="NDM-1-like"/>
</dbReference>
<dbReference type="PANTHER" id="PTHR42951">
    <property type="entry name" value="METALLO-BETA-LACTAMASE DOMAIN-CONTAINING"/>
    <property type="match status" value="1"/>
</dbReference>
<dbReference type="Gene3D" id="3.60.15.10">
    <property type="entry name" value="Ribonuclease Z/Hydroxyacylglutathione hydrolase-like"/>
    <property type="match status" value="1"/>
</dbReference>
<dbReference type="InterPro" id="IPR001279">
    <property type="entry name" value="Metallo-B-lactamas"/>
</dbReference>
<dbReference type="CDD" id="cd07721">
    <property type="entry name" value="yflN-like_MBL-fold"/>
    <property type="match status" value="1"/>
</dbReference>